<evidence type="ECO:0000256" key="8">
    <source>
        <dbReference type="ARBA" id="ARBA00023136"/>
    </source>
</evidence>
<evidence type="ECO:0000313" key="15">
    <source>
        <dbReference type="Proteomes" id="UP001152320"/>
    </source>
</evidence>
<evidence type="ECO:0000256" key="13">
    <source>
        <dbReference type="ARBA" id="ARBA00079023"/>
    </source>
</evidence>
<dbReference type="InterPro" id="IPR029058">
    <property type="entry name" value="AB_hydrolase_fold"/>
</dbReference>
<dbReference type="OrthoDB" id="284184at2759"/>
<dbReference type="PANTHER" id="PTHR46197:SF3">
    <property type="entry name" value="AB HYDROLASE-1 DOMAIN-CONTAINING PROTEIN"/>
    <property type="match status" value="1"/>
</dbReference>
<evidence type="ECO:0000256" key="6">
    <source>
        <dbReference type="ARBA" id="ARBA00022968"/>
    </source>
</evidence>
<keyword evidence="6" id="KW-0735">Signal-anchor</keyword>
<comment type="subcellular location">
    <subcellularLocation>
        <location evidence="1">Cytoplasm</location>
    </subcellularLocation>
    <subcellularLocation>
        <location evidence="2">Membrane</location>
        <topology evidence="2">Single-pass type II membrane protein</topology>
    </subcellularLocation>
</comment>
<keyword evidence="9" id="KW-0325">Glycoprotein</keyword>
<organism evidence="14 15">
    <name type="scientific">Holothuria leucospilota</name>
    <name type="common">Black long sea cucumber</name>
    <name type="synonym">Mertensiothuria leucospilota</name>
    <dbReference type="NCBI Taxonomy" id="206669"/>
    <lineage>
        <taxon>Eukaryota</taxon>
        <taxon>Metazoa</taxon>
        <taxon>Echinodermata</taxon>
        <taxon>Eleutherozoa</taxon>
        <taxon>Echinozoa</taxon>
        <taxon>Holothuroidea</taxon>
        <taxon>Aspidochirotacea</taxon>
        <taxon>Aspidochirotida</taxon>
        <taxon>Holothuriidae</taxon>
        <taxon>Holothuria</taxon>
    </lineage>
</organism>
<dbReference type="Gene3D" id="3.40.50.1820">
    <property type="entry name" value="alpha/beta hydrolase"/>
    <property type="match status" value="1"/>
</dbReference>
<comment type="caution">
    <text evidence="14">The sequence shown here is derived from an EMBL/GenBank/DDBJ whole genome shotgun (WGS) entry which is preliminary data.</text>
</comment>
<reference evidence="14" key="1">
    <citation type="submission" date="2021-10" db="EMBL/GenBank/DDBJ databases">
        <title>Tropical sea cucumber genome reveals ecological adaptation and Cuvierian tubules defense mechanism.</title>
        <authorList>
            <person name="Chen T."/>
        </authorList>
    </citation>
    <scope>NUCLEOTIDE SEQUENCE</scope>
    <source>
        <strain evidence="14">Nanhai2018</strain>
        <tissue evidence="14">Muscle</tissue>
    </source>
</reference>
<accession>A0A9Q1HE62</accession>
<evidence type="ECO:0000256" key="5">
    <source>
        <dbReference type="ARBA" id="ARBA00022801"/>
    </source>
</evidence>
<dbReference type="SUPFAM" id="SSF53474">
    <property type="entry name" value="alpha/beta-Hydrolases"/>
    <property type="match status" value="1"/>
</dbReference>
<dbReference type="EMBL" id="JAIZAY010000002">
    <property type="protein sequence ID" value="KAJ8046272.1"/>
    <property type="molecule type" value="Genomic_DNA"/>
</dbReference>
<evidence type="ECO:0000256" key="7">
    <source>
        <dbReference type="ARBA" id="ARBA00022989"/>
    </source>
</evidence>
<comment type="similarity">
    <text evidence="10">Belongs to the AB hydrolase superfamily. ABHD14 family.</text>
</comment>
<dbReference type="Proteomes" id="UP001152320">
    <property type="component" value="Chromosome 2"/>
</dbReference>
<protein>
    <recommendedName>
        <fullName evidence="12">Protein ABHD14A</fullName>
    </recommendedName>
    <alternativeName>
        <fullName evidence="13">Alpha/beta hydrolase domain-containing protein 14A</fullName>
    </alternativeName>
</protein>
<keyword evidence="4" id="KW-0812">Transmembrane</keyword>
<comment type="function">
    <text evidence="11">Possible role in granule neuron development.</text>
</comment>
<keyword evidence="5" id="KW-0378">Hydrolase</keyword>
<evidence type="ECO:0000256" key="3">
    <source>
        <dbReference type="ARBA" id="ARBA00022490"/>
    </source>
</evidence>
<gene>
    <name evidence="14" type="ORF">HOLleu_04892</name>
</gene>
<dbReference type="PANTHER" id="PTHR46197">
    <property type="entry name" value="PROTEIN ABHD14B-LIKE"/>
    <property type="match status" value="1"/>
</dbReference>
<dbReference type="GO" id="GO:0005737">
    <property type="term" value="C:cytoplasm"/>
    <property type="evidence" value="ECO:0007669"/>
    <property type="project" value="UniProtKB-SubCell"/>
</dbReference>
<keyword evidence="15" id="KW-1185">Reference proteome</keyword>
<evidence type="ECO:0000256" key="9">
    <source>
        <dbReference type="ARBA" id="ARBA00023180"/>
    </source>
</evidence>
<evidence type="ECO:0000256" key="12">
    <source>
        <dbReference type="ARBA" id="ARBA00073591"/>
    </source>
</evidence>
<evidence type="ECO:0000256" key="4">
    <source>
        <dbReference type="ARBA" id="ARBA00022692"/>
    </source>
</evidence>
<evidence type="ECO:0000313" key="14">
    <source>
        <dbReference type="EMBL" id="KAJ8046272.1"/>
    </source>
</evidence>
<keyword evidence="8" id="KW-0472">Membrane</keyword>
<name>A0A9Q1HE62_HOLLE</name>
<proteinExistence type="inferred from homology"/>
<keyword evidence="7" id="KW-1133">Transmembrane helix</keyword>
<dbReference type="FunFam" id="3.40.50.1820:FF:000093">
    <property type="entry name" value="protein ABHD14A isoform X1"/>
    <property type="match status" value="1"/>
</dbReference>
<evidence type="ECO:0000256" key="1">
    <source>
        <dbReference type="ARBA" id="ARBA00004496"/>
    </source>
</evidence>
<dbReference type="GO" id="GO:0016787">
    <property type="term" value="F:hydrolase activity"/>
    <property type="evidence" value="ECO:0007669"/>
    <property type="project" value="UniProtKB-KW"/>
</dbReference>
<evidence type="ECO:0000256" key="11">
    <source>
        <dbReference type="ARBA" id="ARBA00056841"/>
    </source>
</evidence>
<dbReference type="GO" id="GO:0016020">
    <property type="term" value="C:membrane"/>
    <property type="evidence" value="ECO:0007669"/>
    <property type="project" value="UniProtKB-SubCell"/>
</dbReference>
<evidence type="ECO:0000256" key="2">
    <source>
        <dbReference type="ARBA" id="ARBA00004606"/>
    </source>
</evidence>
<keyword evidence="3" id="KW-0963">Cytoplasm</keyword>
<dbReference type="AlphaFoldDB" id="A0A9Q1HE62"/>
<evidence type="ECO:0000256" key="10">
    <source>
        <dbReference type="ARBA" id="ARBA00037942"/>
    </source>
</evidence>
<sequence>MSSDKKRWEEEQARLRAADSGLSVKEGTITIGGNQVYFREGVSSAVTQPKGALLFLHGQAFKSQTWHDLGTLHFMANAGYRPLAIDLPGRIQIPGYGNTKRFNYQSSESFLLQVKAALNLKGIPVIIISPSMSGGFAIPFLFSNPEEFKGYLPVAPVSTGSHTHDEYAKVKVPTCIVYGEKDTSLGVSSFQDLSKIPNNEVHVLKGAGHAAYMNSPAEFHQILLNFANKL</sequence>